<comment type="caution">
    <text evidence="2">The sequence shown here is derived from an EMBL/GenBank/DDBJ whole genome shotgun (WGS) entry which is preliminary data.</text>
</comment>
<feature type="domain" description="Spore protein YkvP/CgeB glycosyl transferase-like" evidence="1">
    <location>
        <begin position="166"/>
        <end position="314"/>
    </location>
</feature>
<evidence type="ECO:0000313" key="2">
    <source>
        <dbReference type="EMBL" id="TLU71502.1"/>
    </source>
</evidence>
<gene>
    <name evidence="2" type="ORF">FE263_16575</name>
</gene>
<name>A0A5R9J1S2_9PROT</name>
<evidence type="ECO:0000313" key="3">
    <source>
        <dbReference type="Proteomes" id="UP000305654"/>
    </source>
</evidence>
<organism evidence="2 3">
    <name type="scientific">Lichenicoccus roseus</name>
    <dbReference type="NCBI Taxonomy" id="2683649"/>
    <lineage>
        <taxon>Bacteria</taxon>
        <taxon>Pseudomonadati</taxon>
        <taxon>Pseudomonadota</taxon>
        <taxon>Alphaproteobacteria</taxon>
        <taxon>Acetobacterales</taxon>
        <taxon>Acetobacteraceae</taxon>
        <taxon>Lichenicoccus</taxon>
    </lineage>
</organism>
<sequence length="323" mass="35816">MPAALTALICSGGRFESDANVLVRQCIVDGWIECLGQDNVLSANISGAAAVIEATVPDLVIGIGSYLPESTYFGEVSRAARRLGKTTVFWATEDPYEQDASYRIEHDFDAIFSCDRWGANFYTHPHVFHLPLAGCHKRHYAPIDGNAGKPIDVLFCGVAFTSRLEIVDDLRDCLAGLKLCFIGPGWGRLGHGFSDRRIDNAQLAGLYRQARVVLNLGRSLHFENRRHMITPSSPGPRTFEAALAGAVQFFHEDTYEIRHCFTAGEVPAFSNQAEFGRLLETFLHDPERRLMTAELAQRRALSDHLYAHRARQVIDTLQAIGLA</sequence>
<dbReference type="Pfam" id="PF13524">
    <property type="entry name" value="Glyco_trans_1_2"/>
    <property type="match status" value="1"/>
</dbReference>
<evidence type="ECO:0000259" key="1">
    <source>
        <dbReference type="Pfam" id="PF13524"/>
    </source>
</evidence>
<dbReference type="RefSeq" id="WP_138327140.1">
    <property type="nucleotide sequence ID" value="NZ_VCDI01000006.1"/>
</dbReference>
<dbReference type="Proteomes" id="UP000305654">
    <property type="component" value="Unassembled WGS sequence"/>
</dbReference>
<dbReference type="AlphaFoldDB" id="A0A5R9J1S2"/>
<dbReference type="InterPro" id="IPR055259">
    <property type="entry name" value="YkvP/CgeB_Glyco_trans-like"/>
</dbReference>
<keyword evidence="3" id="KW-1185">Reference proteome</keyword>
<dbReference type="OrthoDB" id="9791241at2"/>
<protein>
    <recommendedName>
        <fullName evidence="1">Spore protein YkvP/CgeB glycosyl transferase-like domain-containing protein</fullName>
    </recommendedName>
</protein>
<reference evidence="2 3" key="1">
    <citation type="submission" date="2019-05" db="EMBL/GenBank/DDBJ databases">
        <authorList>
            <person name="Pankratov T."/>
            <person name="Grouzdev D."/>
        </authorList>
    </citation>
    <scope>NUCLEOTIDE SEQUENCE [LARGE SCALE GENOMIC DNA]</scope>
    <source>
        <strain evidence="2 3">KEBCLARHB70R</strain>
    </source>
</reference>
<dbReference type="EMBL" id="VCDI01000006">
    <property type="protein sequence ID" value="TLU71502.1"/>
    <property type="molecule type" value="Genomic_DNA"/>
</dbReference>
<accession>A0A5R9J1S2</accession>
<proteinExistence type="predicted"/>